<sequence>MTEKTGEQNNDTQNGSRGSYASVNGLSMYYEIHGSGFPLVLLHGAFTTIEMFAALLPELSSNRQIIAVELQGHGRTADIEREIRLEYLADDVAALLAHLGIAQTDVFGYSMGGSVALYLARRHPGLVRKLALASTAYNLDAYYPEMREGLIHATPEGFPPVMREAYERVAPNPAGWPVLVAKMSRQAASAGGLQPEEVQSINVPTLVIAADGDIIRPECTQELARLLHAELVVLPDSDHASYIVAPPELLLARLSAFFDAPL</sequence>
<dbReference type="PRINTS" id="PR00111">
    <property type="entry name" value="ABHYDROLASE"/>
</dbReference>
<gene>
    <name evidence="2" type="ORF">KTC_10800</name>
</gene>
<dbReference type="InterPro" id="IPR029058">
    <property type="entry name" value="AB_hydrolase_fold"/>
</dbReference>
<accession>A0A455SHB6</accession>
<organism evidence="2">
    <name type="scientific">Thermosporothrix sp. COM3</name>
    <dbReference type="NCBI Taxonomy" id="2490863"/>
    <lineage>
        <taxon>Bacteria</taxon>
        <taxon>Bacillati</taxon>
        <taxon>Chloroflexota</taxon>
        <taxon>Ktedonobacteria</taxon>
        <taxon>Ktedonobacterales</taxon>
        <taxon>Thermosporotrichaceae</taxon>
        <taxon>Thermosporothrix</taxon>
    </lineage>
</organism>
<name>A0A455SHB6_9CHLR</name>
<evidence type="ECO:0000313" key="2">
    <source>
        <dbReference type="EMBL" id="BBH86329.1"/>
    </source>
</evidence>
<dbReference type="SUPFAM" id="SSF53474">
    <property type="entry name" value="alpha/beta-Hydrolases"/>
    <property type="match status" value="1"/>
</dbReference>
<dbReference type="Pfam" id="PF12697">
    <property type="entry name" value="Abhydrolase_6"/>
    <property type="match status" value="1"/>
</dbReference>
<dbReference type="PANTHER" id="PTHR43433:SF1">
    <property type="entry name" value="BLL5160 PROTEIN"/>
    <property type="match status" value="1"/>
</dbReference>
<feature type="domain" description="AB hydrolase-1" evidence="1">
    <location>
        <begin position="39"/>
        <end position="248"/>
    </location>
</feature>
<dbReference type="InterPro" id="IPR000073">
    <property type="entry name" value="AB_hydrolase_1"/>
</dbReference>
<dbReference type="AlphaFoldDB" id="A0A455SHB6"/>
<reference evidence="2" key="1">
    <citation type="submission" date="2018-12" db="EMBL/GenBank/DDBJ databases">
        <title>Novel natural products biosynthetic potential of the class Ktedonobacteria.</title>
        <authorList>
            <person name="Zheng Y."/>
            <person name="Saitou A."/>
            <person name="Wang C.M."/>
            <person name="Toyoda A."/>
            <person name="Minakuchi Y."/>
            <person name="Sekiguchi Y."/>
            <person name="Ueda K."/>
            <person name="Takano H."/>
            <person name="Sakai Y."/>
            <person name="Yokota A."/>
            <person name="Yabe S."/>
        </authorList>
    </citation>
    <scope>NUCLEOTIDE SEQUENCE</scope>
    <source>
        <strain evidence="2">COM3</strain>
    </source>
</reference>
<proteinExistence type="predicted"/>
<dbReference type="PANTHER" id="PTHR43433">
    <property type="entry name" value="HYDROLASE, ALPHA/BETA FOLD FAMILY PROTEIN"/>
    <property type="match status" value="1"/>
</dbReference>
<protein>
    <submittedName>
        <fullName evidence="2">Oxidoreductase</fullName>
    </submittedName>
</protein>
<dbReference type="InterPro" id="IPR050471">
    <property type="entry name" value="AB_hydrolase"/>
</dbReference>
<dbReference type="EMBL" id="AP019376">
    <property type="protein sequence ID" value="BBH86329.1"/>
    <property type="molecule type" value="Genomic_DNA"/>
</dbReference>
<dbReference type="Gene3D" id="3.40.50.1820">
    <property type="entry name" value="alpha/beta hydrolase"/>
    <property type="match status" value="1"/>
</dbReference>
<evidence type="ECO:0000259" key="1">
    <source>
        <dbReference type="Pfam" id="PF12697"/>
    </source>
</evidence>